<feature type="transmembrane region" description="Helical" evidence="1">
    <location>
        <begin position="75"/>
        <end position="94"/>
    </location>
</feature>
<gene>
    <name evidence="2" type="ORF">ACFQND_16100</name>
</gene>
<reference evidence="3" key="1">
    <citation type="journal article" date="2019" name="Int. J. Syst. Evol. Microbiol.">
        <title>The Global Catalogue of Microorganisms (GCM) 10K type strain sequencing project: providing services to taxonomists for standard genome sequencing and annotation.</title>
        <authorList>
            <consortium name="The Broad Institute Genomics Platform"/>
            <consortium name="The Broad Institute Genome Sequencing Center for Infectious Disease"/>
            <person name="Wu L."/>
            <person name="Ma J."/>
        </authorList>
    </citation>
    <scope>NUCLEOTIDE SEQUENCE [LARGE SCALE GENOMIC DNA]</scope>
    <source>
        <strain evidence="3">CCUG 39402</strain>
    </source>
</reference>
<dbReference type="EMBL" id="JBHSRS010000080">
    <property type="protein sequence ID" value="MFC6282750.1"/>
    <property type="molecule type" value="Genomic_DNA"/>
</dbReference>
<dbReference type="RefSeq" id="WP_377414133.1">
    <property type="nucleotide sequence ID" value="NZ_JBHSRS010000080.1"/>
</dbReference>
<evidence type="ECO:0000313" key="3">
    <source>
        <dbReference type="Proteomes" id="UP001596270"/>
    </source>
</evidence>
<dbReference type="Pfam" id="PF14079">
    <property type="entry name" value="DUF4260"/>
    <property type="match status" value="1"/>
</dbReference>
<comment type="caution">
    <text evidence="2">The sequence shown here is derived from an EMBL/GenBank/DDBJ whole genome shotgun (WGS) entry which is preliminary data.</text>
</comment>
<sequence>MTSWSAAAVGATVAESLLALTGRVPQTRGPASRAHVENAAAPGSATGGVRWLLRLEGLAFFAMAVAAYAQLDAGWGFFAALFLLPDLSFLAYLAGPRMGAAAYNAMHSWAGPLGLLATGMLAAPELTAVALVWCAHIGFDRALGYGLKYAAGFAQTHLGRLGRADPW</sequence>
<dbReference type="Proteomes" id="UP001596270">
    <property type="component" value="Unassembled WGS sequence"/>
</dbReference>
<name>A0ABW1TZW4_9BURK</name>
<feature type="transmembrane region" description="Helical" evidence="1">
    <location>
        <begin position="115"/>
        <end position="139"/>
    </location>
</feature>
<proteinExistence type="predicted"/>
<keyword evidence="1" id="KW-1133">Transmembrane helix</keyword>
<evidence type="ECO:0000313" key="2">
    <source>
        <dbReference type="EMBL" id="MFC6282750.1"/>
    </source>
</evidence>
<protein>
    <submittedName>
        <fullName evidence="2">DUF4260 domain-containing protein</fullName>
    </submittedName>
</protein>
<accession>A0ABW1TZW4</accession>
<evidence type="ECO:0000256" key="1">
    <source>
        <dbReference type="SAM" id="Phobius"/>
    </source>
</evidence>
<dbReference type="InterPro" id="IPR025356">
    <property type="entry name" value="DUF4260"/>
</dbReference>
<organism evidence="2 3">
    <name type="scientific">Polaromonas aquatica</name>
    <dbReference type="NCBI Taxonomy" id="332657"/>
    <lineage>
        <taxon>Bacteria</taxon>
        <taxon>Pseudomonadati</taxon>
        <taxon>Pseudomonadota</taxon>
        <taxon>Betaproteobacteria</taxon>
        <taxon>Burkholderiales</taxon>
        <taxon>Comamonadaceae</taxon>
        <taxon>Polaromonas</taxon>
    </lineage>
</organism>
<keyword evidence="1" id="KW-0472">Membrane</keyword>
<keyword evidence="3" id="KW-1185">Reference proteome</keyword>
<keyword evidence="1" id="KW-0812">Transmembrane</keyword>